<evidence type="ECO:0000256" key="8">
    <source>
        <dbReference type="ARBA" id="ARBA00022884"/>
    </source>
</evidence>
<dbReference type="CDD" id="cd17875">
    <property type="entry name" value="SRP54_G"/>
    <property type="match status" value="1"/>
</dbReference>
<dbReference type="InterPro" id="IPR006325">
    <property type="entry name" value="SRP54_euk"/>
</dbReference>
<keyword evidence="4 13" id="KW-0963">Cytoplasm</keyword>
<comment type="domain">
    <text evidence="13">The NG domain, also named G domain, is a special guanosine triphosphatase (GTPase) domain, which binds GTP and forms a guanosine 5'-triphosphate (GTP)-dependent complex with a homologous NG domain in the SRP receptor subunit srp101. The two NG domains undergo cooperative rearrangements upon their assembly, which culminate in the reciprocal activation of the GTPase activity of one another. SRP receptor compaction upon binding with cargo-loaded SRP and GTPase rearrangement drive SRP-mediated cotranslational protein translocation into the ER.</text>
</comment>
<dbReference type="SUPFAM" id="SSF47364">
    <property type="entry name" value="Domain of the SRP/SRP receptor G-proteins"/>
    <property type="match status" value="1"/>
</dbReference>
<organism evidence="16 17">
    <name type="scientific">[Candida] railenensis</name>
    <dbReference type="NCBI Taxonomy" id="45579"/>
    <lineage>
        <taxon>Eukaryota</taxon>
        <taxon>Fungi</taxon>
        <taxon>Dikarya</taxon>
        <taxon>Ascomycota</taxon>
        <taxon>Saccharomycotina</taxon>
        <taxon>Pichiomycetes</taxon>
        <taxon>Debaryomycetaceae</taxon>
        <taxon>Kurtzmaniella</taxon>
    </lineage>
</organism>
<dbReference type="InterPro" id="IPR022941">
    <property type="entry name" value="SRP54"/>
</dbReference>
<dbReference type="GO" id="GO:0005525">
    <property type="term" value="F:GTP binding"/>
    <property type="evidence" value="ECO:0007669"/>
    <property type="project" value="UniProtKB-UniRule"/>
</dbReference>
<protein>
    <recommendedName>
        <fullName evidence="13">Signal recognition particle 54 kDa protein</fullName>
    </recommendedName>
</protein>
<keyword evidence="9 13" id="KW-0342">GTP-binding</keyword>
<evidence type="ECO:0000256" key="9">
    <source>
        <dbReference type="ARBA" id="ARBA00023134"/>
    </source>
</evidence>
<dbReference type="NCBIfam" id="TIGR01425">
    <property type="entry name" value="SRP54_euk"/>
    <property type="match status" value="1"/>
</dbReference>
<feature type="domain" description="SRP54-type proteins GTP-binding" evidence="15">
    <location>
        <begin position="292"/>
        <end position="305"/>
    </location>
</feature>
<dbReference type="FunFam" id="3.40.50.300:FF:000022">
    <property type="entry name" value="Signal recognition particle 54 kDa subunit"/>
    <property type="match status" value="1"/>
</dbReference>
<dbReference type="EMBL" id="CAKXYY010000003">
    <property type="protein sequence ID" value="CAH2351264.1"/>
    <property type="molecule type" value="Genomic_DNA"/>
</dbReference>
<keyword evidence="17" id="KW-1185">Reference proteome</keyword>
<keyword evidence="11 13" id="KW-0687">Ribonucleoprotein</keyword>
<evidence type="ECO:0000256" key="7">
    <source>
        <dbReference type="ARBA" id="ARBA00022824"/>
    </source>
</evidence>
<evidence type="ECO:0000313" key="17">
    <source>
        <dbReference type="Proteomes" id="UP000837801"/>
    </source>
</evidence>
<comment type="domain">
    <text evidence="13">The M domain binds the 7SL RNA and the signal sequence of presecretory proteins.</text>
</comment>
<dbReference type="SMART" id="SM00963">
    <property type="entry name" value="SRP54_N"/>
    <property type="match status" value="1"/>
</dbReference>
<accession>A0A9P0QMP3</accession>
<dbReference type="InterPro" id="IPR042101">
    <property type="entry name" value="SRP54_N_sf"/>
</dbReference>
<gene>
    <name evidence="16" type="primary">SRP54</name>
    <name evidence="16" type="ORF">CLIB1423_03S02344</name>
</gene>
<dbReference type="GO" id="GO:0008312">
    <property type="term" value="F:7S RNA binding"/>
    <property type="evidence" value="ECO:0007669"/>
    <property type="project" value="UniProtKB-UniRule"/>
</dbReference>
<dbReference type="InterPro" id="IPR003593">
    <property type="entry name" value="AAA+_ATPase"/>
</dbReference>
<keyword evidence="8 13" id="KW-0694">RNA-binding</keyword>
<dbReference type="GO" id="GO:0030942">
    <property type="term" value="F:endoplasmic reticulum signal peptide binding"/>
    <property type="evidence" value="ECO:0007669"/>
    <property type="project" value="TreeGrafter"/>
</dbReference>
<dbReference type="SMART" id="SM00382">
    <property type="entry name" value="AAA"/>
    <property type="match status" value="1"/>
</dbReference>
<dbReference type="Pfam" id="PF00448">
    <property type="entry name" value="SRP54"/>
    <property type="match status" value="1"/>
</dbReference>
<evidence type="ECO:0000256" key="2">
    <source>
        <dbReference type="ARBA" id="ARBA00004496"/>
    </source>
</evidence>
<evidence type="ECO:0000259" key="15">
    <source>
        <dbReference type="PROSITE" id="PS00300"/>
    </source>
</evidence>
<evidence type="ECO:0000256" key="14">
    <source>
        <dbReference type="SAM" id="MobiDB-lite"/>
    </source>
</evidence>
<comment type="caution">
    <text evidence="16">The sequence shown here is derived from an EMBL/GenBank/DDBJ whole genome shotgun (WGS) entry which is preliminary data.</text>
</comment>
<name>A0A9P0QMP3_9ASCO</name>
<evidence type="ECO:0000256" key="4">
    <source>
        <dbReference type="ARBA" id="ARBA00022490"/>
    </source>
</evidence>
<dbReference type="PANTHER" id="PTHR11564:SF5">
    <property type="entry name" value="SIGNAL RECOGNITION PARTICLE SUBUNIT SRP54"/>
    <property type="match status" value="1"/>
</dbReference>
<sequence>MVLADLGSRLRGALSSVESGSEKEIQSLIKDLCTALLESDVNIKLVAKLRDNIKAKVTTDINEDENSANKRKKLQKIVYDELCALVDSHEEPPKPKKLSQQQSKKNANSTTIRGKKATKVTAESYVIMFVGLQGAGKTTSCTKLALYYKKRGFKIGLVCADTFRAGAFDQLKQNAIKSSIPYFGSYTEHDPVKVAKEGVMKFKKEKFDIIIVDTSGRHKQEQSLFDEMIQISETVNPTQTILVMDGAIGQAAESQAKAFKESSNFGSIILTKMDGHAKGGGAISAVAATKTPIVFIGTGEHVGDFEPFKPTTFISKLLGIGDIQSLIEHVQSLNLQDDESHKQTIENFKEGKFTLRDFQTQMNNFLKMGPLTNIASMIPGMSGIMEQVGEEETSKKIKNMIYIMDSMTTRELDSDGRCFTQEPERIVRVARGSGCSVVEVEMVLQQQRMMSSMAQGAKNMGGMPGAAGAGGNPALGGPGGAAGMQRMMQQAQSNPNFMQQAMKMFGGGGAPGAPGAGGMPDMSSMMNPSMIQQAQQMMRQNPNMMQQAQQMMQNPGMMQQMMRQFGGGM</sequence>
<dbReference type="GO" id="GO:0005786">
    <property type="term" value="C:signal recognition particle, endoplasmic reticulum targeting"/>
    <property type="evidence" value="ECO:0007669"/>
    <property type="project" value="UniProtKB-UniRule"/>
</dbReference>
<dbReference type="PROSITE" id="PS00300">
    <property type="entry name" value="SRP54"/>
    <property type="match status" value="1"/>
</dbReference>
<dbReference type="Gene3D" id="1.10.260.30">
    <property type="entry name" value="Signal recognition particle, SRP54 subunit, M-domain"/>
    <property type="match status" value="1"/>
</dbReference>
<keyword evidence="7 13" id="KW-0256">Endoplasmic reticulum</keyword>
<evidence type="ECO:0000313" key="16">
    <source>
        <dbReference type="EMBL" id="CAH2351264.1"/>
    </source>
</evidence>
<evidence type="ECO:0000256" key="12">
    <source>
        <dbReference type="ARBA" id="ARBA00048157"/>
    </source>
</evidence>
<dbReference type="GO" id="GO:0005829">
    <property type="term" value="C:cytosol"/>
    <property type="evidence" value="ECO:0007669"/>
    <property type="project" value="TreeGrafter"/>
</dbReference>
<dbReference type="Gene3D" id="3.40.50.300">
    <property type="entry name" value="P-loop containing nucleotide triphosphate hydrolases"/>
    <property type="match status" value="1"/>
</dbReference>
<dbReference type="InterPro" id="IPR027417">
    <property type="entry name" value="P-loop_NTPase"/>
</dbReference>
<dbReference type="AlphaFoldDB" id="A0A9P0QMP3"/>
<dbReference type="InterPro" id="IPR013822">
    <property type="entry name" value="Signal_recog_particl_SRP54_hlx"/>
</dbReference>
<feature type="region of interest" description="Disordered" evidence="14">
    <location>
        <begin position="89"/>
        <end position="115"/>
    </location>
</feature>
<evidence type="ECO:0000256" key="10">
    <source>
        <dbReference type="ARBA" id="ARBA00023135"/>
    </source>
</evidence>
<proteinExistence type="inferred from homology"/>
<evidence type="ECO:0000256" key="1">
    <source>
        <dbReference type="ARBA" id="ARBA00004240"/>
    </source>
</evidence>
<dbReference type="PANTHER" id="PTHR11564">
    <property type="entry name" value="SIGNAL RECOGNITION PARTICLE 54K PROTEIN SRP54"/>
    <property type="match status" value="1"/>
</dbReference>
<evidence type="ECO:0000256" key="5">
    <source>
        <dbReference type="ARBA" id="ARBA00022741"/>
    </source>
</evidence>
<dbReference type="InterPro" id="IPR036225">
    <property type="entry name" value="SRP/SRP_N"/>
</dbReference>
<evidence type="ECO:0000256" key="11">
    <source>
        <dbReference type="ARBA" id="ARBA00023274"/>
    </source>
</evidence>
<dbReference type="InterPro" id="IPR036891">
    <property type="entry name" value="Signal_recog_part_SRP54_M_sf"/>
</dbReference>
<comment type="catalytic activity">
    <reaction evidence="12">
        <text>GTP + H2O = GDP + phosphate + H(+)</text>
        <dbReference type="Rhea" id="RHEA:19669"/>
        <dbReference type="ChEBI" id="CHEBI:15377"/>
        <dbReference type="ChEBI" id="CHEBI:15378"/>
        <dbReference type="ChEBI" id="CHEBI:37565"/>
        <dbReference type="ChEBI" id="CHEBI:43474"/>
        <dbReference type="ChEBI" id="CHEBI:58189"/>
        <dbReference type="EC" id="3.6.5.4"/>
    </reaction>
    <physiologicalReaction direction="left-to-right" evidence="12">
        <dbReference type="Rhea" id="RHEA:19670"/>
    </physiologicalReaction>
</comment>
<keyword evidence="10 13" id="KW-0733">Signal recognition particle</keyword>
<comment type="similarity">
    <text evidence="3 13">Belongs to the GTP-binding SRP family. SRP54 subfamily.</text>
</comment>
<dbReference type="Proteomes" id="UP000837801">
    <property type="component" value="Unassembled WGS sequence"/>
</dbReference>
<dbReference type="InterPro" id="IPR000897">
    <property type="entry name" value="SRP54_GTPase_dom"/>
</dbReference>
<dbReference type="InterPro" id="IPR004125">
    <property type="entry name" value="Signal_recog_particle_SRP54_M"/>
</dbReference>
<dbReference type="GO" id="GO:0003924">
    <property type="term" value="F:GTPase activity"/>
    <property type="evidence" value="ECO:0007669"/>
    <property type="project" value="UniProtKB-UniRule"/>
</dbReference>
<dbReference type="SUPFAM" id="SSF47446">
    <property type="entry name" value="Signal peptide-binding domain"/>
    <property type="match status" value="1"/>
</dbReference>
<evidence type="ECO:0000256" key="13">
    <source>
        <dbReference type="RuleBase" id="RU364034"/>
    </source>
</evidence>
<dbReference type="SMART" id="SM00962">
    <property type="entry name" value="SRP54"/>
    <property type="match status" value="1"/>
</dbReference>
<reference evidence="16" key="1">
    <citation type="submission" date="2022-03" db="EMBL/GenBank/DDBJ databases">
        <authorList>
            <person name="Legras J.-L."/>
            <person name="Devillers H."/>
            <person name="Grondin C."/>
        </authorList>
    </citation>
    <scope>NUCLEOTIDE SEQUENCE</scope>
    <source>
        <strain evidence="16">CLIB 1423</strain>
    </source>
</reference>
<comment type="subcellular location">
    <subcellularLocation>
        <location evidence="2 13">Cytoplasm</location>
    </subcellularLocation>
    <subcellularLocation>
        <location evidence="1 13">Endoplasmic reticulum</location>
    </subcellularLocation>
</comment>
<dbReference type="GO" id="GO:0005783">
    <property type="term" value="C:endoplasmic reticulum"/>
    <property type="evidence" value="ECO:0007669"/>
    <property type="project" value="UniProtKB-SubCell"/>
</dbReference>
<dbReference type="OrthoDB" id="10250817at2759"/>
<comment type="subunit">
    <text evidence="13">Fungal signal recognition particle consists of a 7S RNA molecule (scR1) and at least six protein subunits: srp72, srp68, srp54, sec65, srp21 and srp14.</text>
</comment>
<dbReference type="Gene3D" id="1.20.120.140">
    <property type="entry name" value="Signal recognition particle SRP54, nucleotide-binding domain"/>
    <property type="match status" value="1"/>
</dbReference>
<dbReference type="Pfam" id="PF02881">
    <property type="entry name" value="SRP54_N"/>
    <property type="match status" value="1"/>
</dbReference>
<keyword evidence="5 13" id="KW-0547">Nucleotide-binding</keyword>
<evidence type="ECO:0000256" key="6">
    <source>
        <dbReference type="ARBA" id="ARBA00022801"/>
    </source>
</evidence>
<comment type="function">
    <text evidence="13">Signal-recognition-particle (SRP) assembly has a crucial role in targeting secretory proteins to the rough endoplasmic reticulum (ER) membrane. SRP is required for the cotranslational protein translocation for ER import and preferentially recognizes strongly hydrophobic signal sequences. It is involved in targeting the nascent chain-ribosome (RNC) complex to the ER and is proposed to participate in the arrest of nascent chain elongation during membrane targeting. SRP54 binds to the signal sequence of presecretory protein when they emerge from the ribosomes. SRP54 interacts with the scR1 RNA and mediates the association of the resulting SRP-RNC complex with the signal recognition particle receptor (SR) via its alpha subunit SRP101. Both, SRP54 and SRP101, are locked in their GTP bound forms in the SRP-RNC-SR complex, which dissociates upon transferring the signal sequence to the protein-conducting channel (translocon). After signal sequence transfer, SRP54 and SRP101 act as reciprocal GTPase-activating proteins (GAPs), thereby resolving their association.</text>
</comment>
<dbReference type="Pfam" id="PF02978">
    <property type="entry name" value="SRP_SPB"/>
    <property type="match status" value="1"/>
</dbReference>
<dbReference type="GO" id="GO:0006616">
    <property type="term" value="P:SRP-dependent cotranslational protein targeting to membrane, translocation"/>
    <property type="evidence" value="ECO:0007669"/>
    <property type="project" value="TreeGrafter"/>
</dbReference>
<dbReference type="SUPFAM" id="SSF52540">
    <property type="entry name" value="P-loop containing nucleoside triphosphate hydrolases"/>
    <property type="match status" value="1"/>
</dbReference>
<evidence type="ECO:0000256" key="3">
    <source>
        <dbReference type="ARBA" id="ARBA00005450"/>
    </source>
</evidence>
<dbReference type="HAMAP" id="MF_00306">
    <property type="entry name" value="SRP54"/>
    <property type="match status" value="1"/>
</dbReference>
<keyword evidence="6" id="KW-0378">Hydrolase</keyword>